<dbReference type="InterPro" id="IPR027417">
    <property type="entry name" value="P-loop_NTPase"/>
</dbReference>
<evidence type="ECO:0000313" key="2">
    <source>
        <dbReference type="EMBL" id="AIM27543.1"/>
    </source>
</evidence>
<dbReference type="Proteomes" id="UP000029084">
    <property type="component" value="Chromosome"/>
</dbReference>
<dbReference type="EMBL" id="CP012173">
    <property type="protein sequence ID" value="AKV76644.1"/>
    <property type="molecule type" value="Genomic_DNA"/>
</dbReference>
<dbReference type="Proteomes" id="UP000061362">
    <property type="component" value="Chromosome"/>
</dbReference>
<gene>
    <name evidence="2" type="ORF">HA72_1401</name>
    <name evidence="3" type="ORF">MsedA_1420</name>
    <name evidence="4" type="ORF">MsedB_1422</name>
    <name evidence="5" type="ORF">MsedC_1420</name>
    <name evidence="6" type="ORF">MsedD_1421</name>
    <name evidence="7" type="ORF">MsedE_1426</name>
</gene>
<reference evidence="7 9" key="3">
    <citation type="submission" date="2015-07" db="EMBL/GenBank/DDBJ databases">
        <title>Physiological, transcriptional responses and genome re-sequencing of acid resistant extremely thermoacidophilic Metallosphaera sedula SARC-M1.</title>
        <authorList>
            <person name="Ai C."/>
            <person name="McCarthy S."/>
            <person name="Eckrich V."/>
            <person name="Rudrappa D."/>
            <person name="Qiu G."/>
            <person name="Blum P."/>
        </authorList>
    </citation>
    <scope>NUCLEOTIDE SEQUENCE [LARGE SCALE GENOMIC DNA]</scope>
    <source>
        <strain evidence="7 9">SARC-M1</strain>
    </source>
</reference>
<dbReference type="EMBL" id="CP012176">
    <property type="protein sequence ID" value="AKV83379.1"/>
    <property type="molecule type" value="Genomic_DNA"/>
</dbReference>
<dbReference type="OMA" id="AHCNSIF"/>
<evidence type="ECO:0000313" key="10">
    <source>
        <dbReference type="Proteomes" id="UP000061362"/>
    </source>
</evidence>
<dbReference type="RefSeq" id="WP_012021346.1">
    <property type="nucleotide sequence ID" value="NZ_CP008822.1"/>
</dbReference>
<evidence type="ECO:0000313" key="13">
    <source>
        <dbReference type="Proteomes" id="UP000068832"/>
    </source>
</evidence>
<evidence type="ECO:0000313" key="5">
    <source>
        <dbReference type="EMBL" id="AKV78896.1"/>
    </source>
</evidence>
<organism evidence="2 8">
    <name type="scientific">Metallosphaera sedula</name>
    <dbReference type="NCBI Taxonomy" id="43687"/>
    <lineage>
        <taxon>Archaea</taxon>
        <taxon>Thermoproteota</taxon>
        <taxon>Thermoprotei</taxon>
        <taxon>Sulfolobales</taxon>
        <taxon>Sulfolobaceae</taxon>
        <taxon>Metallosphaera</taxon>
    </lineage>
</organism>
<dbReference type="Proteomes" id="UP000062398">
    <property type="component" value="Chromosome"/>
</dbReference>
<evidence type="ECO:0000313" key="9">
    <source>
        <dbReference type="Proteomes" id="UP000056255"/>
    </source>
</evidence>
<evidence type="ECO:0000313" key="12">
    <source>
        <dbReference type="Proteomes" id="UP000062475"/>
    </source>
</evidence>
<evidence type="ECO:0000313" key="7">
    <source>
        <dbReference type="EMBL" id="AKV83379.1"/>
    </source>
</evidence>
<protein>
    <submittedName>
        <fullName evidence="3">Chromosome partitioning protein ParA</fullName>
    </submittedName>
</protein>
<feature type="domain" description="CobQ/CobB/MinD/ParA nucleotide binding" evidence="1">
    <location>
        <begin position="5"/>
        <end position="182"/>
    </location>
</feature>
<dbReference type="InterPro" id="IPR002586">
    <property type="entry name" value="CobQ/CobB/MinD/ParA_Nub-bd_dom"/>
</dbReference>
<reference evidence="2 8" key="1">
    <citation type="journal article" date="2014" name="J. Bacteriol.">
        <title>Role of an Archaeal PitA Transporter in the Copper and Arsenic Resistance of Metallosphaera sedula, an Extreme Thermoacidophile.</title>
        <authorList>
            <person name="McCarthy S."/>
            <person name="Ai C."/>
            <person name="Wheaton G."/>
            <person name="Tevatia R."/>
            <person name="Eckrich V."/>
            <person name="Kelly R."/>
            <person name="Blum P."/>
        </authorList>
    </citation>
    <scope>NUCLEOTIDE SEQUENCE [LARGE SCALE GENOMIC DNA]</scope>
    <source>
        <strain evidence="2 8">CuR1</strain>
    </source>
</reference>
<evidence type="ECO:0000313" key="4">
    <source>
        <dbReference type="EMBL" id="AKV76644.1"/>
    </source>
</evidence>
<dbReference type="EMBL" id="CP012174">
    <property type="protein sequence ID" value="AKV78896.1"/>
    <property type="molecule type" value="Genomic_DNA"/>
</dbReference>
<sequence length="242" mass="27468">MIRFSVLGFKGGVGKSTISLLLAKKLAETYRVTLVDRDNTNTIGRLYGLNNGLINALSEGKEDNFLTRDGNLQVVSMVRFFPRRIPSPEELAPIYRDILKDSDVLITDNPPNLDELCEIEYKAYRLATGEAHCNSIFVTTPGVALRLTLKHMNEVPGLLREWVPDTRYFRLTALVINMVKGEVEDVPVERKVVIPFHREMFYSGLQVDSYLPGIENLVELTKNTIQLELVNEEERTQLSRKA</sequence>
<accession>A0A088E6D6</accession>
<dbReference type="EMBL" id="CP012172">
    <property type="protein sequence ID" value="AKV74405.1"/>
    <property type="molecule type" value="Genomic_DNA"/>
</dbReference>
<evidence type="ECO:0000259" key="1">
    <source>
        <dbReference type="Pfam" id="PF01656"/>
    </source>
</evidence>
<dbReference type="Gene3D" id="3.40.50.300">
    <property type="entry name" value="P-loop containing nucleotide triphosphate hydrolases"/>
    <property type="match status" value="1"/>
</dbReference>
<dbReference type="AlphaFoldDB" id="A0A088E6D6"/>
<dbReference type="Pfam" id="PF01656">
    <property type="entry name" value="CbiA"/>
    <property type="match status" value="1"/>
</dbReference>
<dbReference type="SUPFAM" id="SSF52540">
    <property type="entry name" value="P-loop containing nucleoside triphosphate hydrolases"/>
    <property type="match status" value="1"/>
</dbReference>
<dbReference type="EMBL" id="CP008822">
    <property type="protein sequence ID" value="AIM27543.1"/>
    <property type="molecule type" value="Genomic_DNA"/>
</dbReference>
<evidence type="ECO:0000313" key="11">
    <source>
        <dbReference type="Proteomes" id="UP000062398"/>
    </source>
</evidence>
<evidence type="ECO:0000313" key="6">
    <source>
        <dbReference type="EMBL" id="AKV81141.1"/>
    </source>
</evidence>
<name>A0A088E6D6_9CREN</name>
<evidence type="ECO:0000313" key="3">
    <source>
        <dbReference type="EMBL" id="AKV74405.1"/>
    </source>
</evidence>
<reference evidence="10 11" key="2">
    <citation type="journal article" date="2015" name="Genome Announc.">
        <title>Complete Genome Sequences of Evolved Arsenate-Resistant Metallosphaera sedula Strains.</title>
        <authorList>
            <person name="Ai C."/>
            <person name="McCarthy S."/>
            <person name="Schackwitz W."/>
            <person name="Martin J."/>
            <person name="Lipzen A."/>
            <person name="Blum P."/>
        </authorList>
    </citation>
    <scope>NUCLEOTIDE SEQUENCE [LARGE SCALE GENOMIC DNA]</scope>
    <source>
        <strain evidence="5 11">ARS120-1</strain>
        <strain evidence="6 10">ARS120-2</strain>
        <strain evidence="3 13">ARS50-1</strain>
        <strain evidence="4 12">ARS50-2</strain>
    </source>
</reference>
<dbReference type="Proteomes" id="UP000068832">
    <property type="component" value="Chromosome"/>
</dbReference>
<dbReference type="GeneID" id="91755902"/>
<evidence type="ECO:0000313" key="8">
    <source>
        <dbReference type="Proteomes" id="UP000029084"/>
    </source>
</evidence>
<dbReference type="PATRIC" id="fig|43687.5.peg.1523"/>
<dbReference type="Proteomes" id="UP000062475">
    <property type="component" value="Chromosome"/>
</dbReference>
<proteinExistence type="predicted"/>
<dbReference type="EMBL" id="CP012175">
    <property type="protein sequence ID" value="AKV81141.1"/>
    <property type="molecule type" value="Genomic_DNA"/>
</dbReference>
<dbReference type="OrthoDB" id="36110at2157"/>
<dbReference type="Proteomes" id="UP000056255">
    <property type="component" value="Chromosome"/>
</dbReference>